<dbReference type="Pfam" id="PF13783">
    <property type="entry name" value="DUF4177"/>
    <property type="match status" value="1"/>
</dbReference>
<dbReference type="InterPro" id="IPR025234">
    <property type="entry name" value="YjzH-like"/>
</dbReference>
<protein>
    <recommendedName>
        <fullName evidence="3">DUF4177 domain-containing protein</fullName>
    </recommendedName>
</protein>
<evidence type="ECO:0000313" key="1">
    <source>
        <dbReference type="EMBL" id="MBP2023499.1"/>
    </source>
</evidence>
<keyword evidence="2" id="KW-1185">Reference proteome</keyword>
<evidence type="ECO:0000313" key="2">
    <source>
        <dbReference type="Proteomes" id="UP001519308"/>
    </source>
</evidence>
<organism evidence="1 2">
    <name type="scientific">Clostridium punense</name>
    <dbReference type="NCBI Taxonomy" id="1054297"/>
    <lineage>
        <taxon>Bacteria</taxon>
        <taxon>Bacillati</taxon>
        <taxon>Bacillota</taxon>
        <taxon>Clostridia</taxon>
        <taxon>Eubacteriales</taxon>
        <taxon>Clostridiaceae</taxon>
        <taxon>Clostridium</taxon>
    </lineage>
</organism>
<proteinExistence type="predicted"/>
<name>A0ABS4K6V0_9CLOT</name>
<dbReference type="RefSeq" id="WP_021284172.1">
    <property type="nucleotide sequence ID" value="NZ_JAGGLL010000030.1"/>
</dbReference>
<dbReference type="Proteomes" id="UP001519308">
    <property type="component" value="Unassembled WGS sequence"/>
</dbReference>
<sequence length="60" mass="7258">MYEYKYVKCDMGGFFTGDNHQEIINEFAKQGWRLVQILPLYYSLEGRGKDFEIIFEREIK</sequence>
<dbReference type="EMBL" id="JAGGLL010000030">
    <property type="protein sequence ID" value="MBP2023499.1"/>
    <property type="molecule type" value="Genomic_DNA"/>
</dbReference>
<accession>A0ABS4K6V0</accession>
<evidence type="ECO:0008006" key="3">
    <source>
        <dbReference type="Google" id="ProtNLM"/>
    </source>
</evidence>
<reference evidence="1 2" key="1">
    <citation type="submission" date="2021-03" db="EMBL/GenBank/DDBJ databases">
        <title>Genomic Encyclopedia of Type Strains, Phase IV (KMG-IV): sequencing the most valuable type-strain genomes for metagenomic binning, comparative biology and taxonomic classification.</title>
        <authorList>
            <person name="Goeker M."/>
        </authorList>
    </citation>
    <scope>NUCLEOTIDE SEQUENCE [LARGE SCALE GENOMIC DNA]</scope>
    <source>
        <strain evidence="1 2">DSM 28650</strain>
    </source>
</reference>
<comment type="caution">
    <text evidence="1">The sequence shown here is derived from an EMBL/GenBank/DDBJ whole genome shotgun (WGS) entry which is preliminary data.</text>
</comment>
<gene>
    <name evidence="1" type="ORF">J2Z44_003336</name>
</gene>